<protein>
    <submittedName>
        <fullName evidence="2">Uncharacterized protein</fullName>
    </submittedName>
</protein>
<feature type="signal peptide" evidence="1">
    <location>
        <begin position="1"/>
        <end position="30"/>
    </location>
</feature>
<dbReference type="AlphaFoldDB" id="A0A2S1RA47"/>
<gene>
    <name evidence="2" type="ORF">A6035_14325</name>
</gene>
<evidence type="ECO:0000313" key="2">
    <source>
        <dbReference type="EMBL" id="AWH93157.1"/>
    </source>
</evidence>
<accession>A0A2S1RA47</accession>
<name>A0A2S1RA47_9ACTN</name>
<proteinExistence type="predicted"/>
<dbReference type="OrthoDB" id="4772838at2"/>
<reference evidence="2 3" key="1">
    <citation type="submission" date="2016-04" db="EMBL/GenBank/DDBJ databases">
        <title>Complete genome sequence of Dietzia lutea YIM 80766T, a strain isolated from desert soil in Egypt.</title>
        <authorList>
            <person name="Zhao J."/>
            <person name="Hu B."/>
            <person name="Geng S."/>
            <person name="Nie Y."/>
            <person name="Tang Y."/>
        </authorList>
    </citation>
    <scope>NUCLEOTIDE SEQUENCE [LARGE SCALE GENOMIC DNA]</scope>
    <source>
        <strain evidence="2 3">YIM 80766</strain>
    </source>
</reference>
<dbReference type="EMBL" id="CP015449">
    <property type="protein sequence ID" value="AWH93157.1"/>
    <property type="molecule type" value="Genomic_DNA"/>
</dbReference>
<organism evidence="2 3">
    <name type="scientific">Dietzia lutea</name>
    <dbReference type="NCBI Taxonomy" id="546160"/>
    <lineage>
        <taxon>Bacteria</taxon>
        <taxon>Bacillati</taxon>
        <taxon>Actinomycetota</taxon>
        <taxon>Actinomycetes</taxon>
        <taxon>Mycobacteriales</taxon>
        <taxon>Dietziaceae</taxon>
        <taxon>Dietzia</taxon>
    </lineage>
</organism>
<keyword evidence="3" id="KW-1185">Reference proteome</keyword>
<feature type="chain" id="PRO_5015565299" evidence="1">
    <location>
        <begin position="31"/>
        <end position="258"/>
    </location>
</feature>
<evidence type="ECO:0000313" key="3">
    <source>
        <dbReference type="Proteomes" id="UP000244928"/>
    </source>
</evidence>
<keyword evidence="1" id="KW-0732">Signal</keyword>
<evidence type="ECO:0000256" key="1">
    <source>
        <dbReference type="SAM" id="SignalP"/>
    </source>
</evidence>
<dbReference type="RefSeq" id="WP_108848509.1">
    <property type="nucleotide sequence ID" value="NZ_CP015449.1"/>
</dbReference>
<dbReference type="Proteomes" id="UP000244928">
    <property type="component" value="Chromosome"/>
</dbReference>
<dbReference type="KEGG" id="dlu:A6035_14325"/>
<sequence length="258" mass="25442">MKFTHTTTLRAAAAVGLAAAATLTGGTAAAQLPGAGNGGVVVRVDSDLVTVAVNDKGESPTQVTGTIRNTSTTTAMRCATPGQDGAEYPGQVTEAEIVARSMAHYGNSIFSPIGGGGAGVGGLDLGSLAPGLDIGSVTGILPSGGEGPLGSLMGDPSIADAQALARDLGRTGDPLVAGNAAFTLQPGQSRNWTAALARPITQDGDRGEWQAGAMFFCSTVGDPTLHYVFAGYEGGEYAAIPEGSLGSSESGSGGSVQS</sequence>